<proteinExistence type="predicted"/>
<accession>A0ACD3APY9</accession>
<name>A0ACD3APY9_9AGAR</name>
<keyword evidence="2" id="KW-1185">Reference proteome</keyword>
<dbReference type="EMBL" id="ML208377">
    <property type="protein sequence ID" value="TFK67379.1"/>
    <property type="molecule type" value="Genomic_DNA"/>
</dbReference>
<organism evidence="1 2">
    <name type="scientific">Pluteus cervinus</name>
    <dbReference type="NCBI Taxonomy" id="181527"/>
    <lineage>
        <taxon>Eukaryota</taxon>
        <taxon>Fungi</taxon>
        <taxon>Dikarya</taxon>
        <taxon>Basidiomycota</taxon>
        <taxon>Agaricomycotina</taxon>
        <taxon>Agaricomycetes</taxon>
        <taxon>Agaricomycetidae</taxon>
        <taxon>Agaricales</taxon>
        <taxon>Pluteineae</taxon>
        <taxon>Pluteaceae</taxon>
        <taxon>Pluteus</taxon>
    </lineage>
</organism>
<reference evidence="1 2" key="1">
    <citation type="journal article" date="2019" name="Nat. Ecol. Evol.">
        <title>Megaphylogeny resolves global patterns of mushroom evolution.</title>
        <authorList>
            <person name="Varga T."/>
            <person name="Krizsan K."/>
            <person name="Foldi C."/>
            <person name="Dima B."/>
            <person name="Sanchez-Garcia M."/>
            <person name="Sanchez-Ramirez S."/>
            <person name="Szollosi G.J."/>
            <person name="Szarkandi J.G."/>
            <person name="Papp V."/>
            <person name="Albert L."/>
            <person name="Andreopoulos W."/>
            <person name="Angelini C."/>
            <person name="Antonin V."/>
            <person name="Barry K.W."/>
            <person name="Bougher N.L."/>
            <person name="Buchanan P."/>
            <person name="Buyck B."/>
            <person name="Bense V."/>
            <person name="Catcheside P."/>
            <person name="Chovatia M."/>
            <person name="Cooper J."/>
            <person name="Damon W."/>
            <person name="Desjardin D."/>
            <person name="Finy P."/>
            <person name="Geml J."/>
            <person name="Haridas S."/>
            <person name="Hughes K."/>
            <person name="Justo A."/>
            <person name="Karasinski D."/>
            <person name="Kautmanova I."/>
            <person name="Kiss B."/>
            <person name="Kocsube S."/>
            <person name="Kotiranta H."/>
            <person name="LaButti K.M."/>
            <person name="Lechner B.E."/>
            <person name="Liimatainen K."/>
            <person name="Lipzen A."/>
            <person name="Lukacs Z."/>
            <person name="Mihaltcheva S."/>
            <person name="Morgado L.N."/>
            <person name="Niskanen T."/>
            <person name="Noordeloos M.E."/>
            <person name="Ohm R.A."/>
            <person name="Ortiz-Santana B."/>
            <person name="Ovrebo C."/>
            <person name="Racz N."/>
            <person name="Riley R."/>
            <person name="Savchenko A."/>
            <person name="Shiryaev A."/>
            <person name="Soop K."/>
            <person name="Spirin V."/>
            <person name="Szebenyi C."/>
            <person name="Tomsovsky M."/>
            <person name="Tulloss R.E."/>
            <person name="Uehling J."/>
            <person name="Grigoriev I.V."/>
            <person name="Vagvolgyi C."/>
            <person name="Papp T."/>
            <person name="Martin F.M."/>
            <person name="Miettinen O."/>
            <person name="Hibbett D.S."/>
            <person name="Nagy L.G."/>
        </authorList>
    </citation>
    <scope>NUCLEOTIDE SEQUENCE [LARGE SCALE GENOMIC DNA]</scope>
    <source>
        <strain evidence="1 2">NL-1719</strain>
    </source>
</reference>
<dbReference type="Proteomes" id="UP000308600">
    <property type="component" value="Unassembled WGS sequence"/>
</dbReference>
<sequence>MKEFKIYVGLTSDHLTEVLHAGLKNDSIPETFPIKHVNAAGVYFPTRFIKVVPLSAHGQSFHMSIWHIALNGIADEQTVQRIRSGYDEYREATVLRHILKHLRQRRLLTPFQMITIRSGFQLEHPLLSQLHESIVLRGDWEDAERLLNSMSRACLFDEYIQSCQPHAAWKRLHGTDSDGDVPSPRGGHAMCMDPVNQDIYLLGGYDGRKSLDDFWMYSIKDDRWSVLSHGTSADQNAPEARSCHKMAFDTKTGSIYVLGRLNDADSNDDSNNRTPQPRRVESGQPTDKAYCSEFYRYHARGIDRGKWDFLSFDTAMSGGPPLMFDHQMVMDSEEQVLYVFGGRVLDGDRENVKYSGLYSYSVRTSKWKCLQSADSTSTSSQVIIPPRFGHSMVLEPITKTLYIFAGQREDKYLSDMYAFDIANGTATEIFPDFTAEKGPDACFTQRAVLDPSLKEIYMFCGLTRNAHVGSMTILQSESPNWVYQYHPRPGKWTQILSSKALSATSEPIEEPLPRYAHQVVYNPNTRTAYLHGGNAGLVGATSADGDGGTPTQGRTGGEKRLDDLWQMELVRPSQEEIIRRAKFRIRRQQFREMSEDGDPIKALNFLQSDVASVVDHKDPVESDDFRSLLTHLLVPAAAIGRTKTPPPLGDHEDSPPRKRSRSTSPEDQWTSTLDEVECDSDGEEDPTKIEFNSPQTINARMLKTIQDPLERDDGSGVSAERFDQRNEVFESLLTFVGDYAKEPTGSLLDMVDGDGGL</sequence>
<gene>
    <name evidence="1" type="ORF">BDN72DRAFT_843079</name>
</gene>
<evidence type="ECO:0000313" key="2">
    <source>
        <dbReference type="Proteomes" id="UP000308600"/>
    </source>
</evidence>
<evidence type="ECO:0000313" key="1">
    <source>
        <dbReference type="EMBL" id="TFK67379.1"/>
    </source>
</evidence>
<protein>
    <submittedName>
        <fullName evidence="1">Galactose oxidase</fullName>
    </submittedName>
</protein>